<dbReference type="InterPro" id="IPR051011">
    <property type="entry name" value="Metal_resp_trans_reg"/>
</dbReference>
<name>A0A8J7MFS3_9BACT</name>
<proteinExistence type="predicted"/>
<sequence>MKSLLKVTKSLADRNRVRIVLALLEHDELCACQLIELLGISGATASRHLGQLVQADLIESRKDGRWVYYMLAAGVRQLDIIKWLSAEATISDEWRADSWKLREILSTDPLDLCKKQRS</sequence>
<evidence type="ECO:0000256" key="1">
    <source>
        <dbReference type="ARBA" id="ARBA00023015"/>
    </source>
</evidence>
<keyword evidence="6" id="KW-1185">Reference proteome</keyword>
<dbReference type="GO" id="GO:0003700">
    <property type="term" value="F:DNA-binding transcription factor activity"/>
    <property type="evidence" value="ECO:0007669"/>
    <property type="project" value="InterPro"/>
</dbReference>
<evidence type="ECO:0000313" key="5">
    <source>
        <dbReference type="EMBL" id="MBK1792362.1"/>
    </source>
</evidence>
<dbReference type="InterPro" id="IPR036388">
    <property type="entry name" value="WH-like_DNA-bd_sf"/>
</dbReference>
<keyword evidence="3" id="KW-0804">Transcription</keyword>
<dbReference type="GO" id="GO:0003677">
    <property type="term" value="F:DNA binding"/>
    <property type="evidence" value="ECO:0007669"/>
    <property type="project" value="UniProtKB-KW"/>
</dbReference>
<feature type="domain" description="HTH arsR-type" evidence="4">
    <location>
        <begin position="1"/>
        <end position="95"/>
    </location>
</feature>
<dbReference type="Proteomes" id="UP000624703">
    <property type="component" value="Unassembled WGS sequence"/>
</dbReference>
<protein>
    <submittedName>
        <fullName evidence="5">Winged helix-turn-helix transcriptional regulator</fullName>
    </submittedName>
</protein>
<dbReference type="SUPFAM" id="SSF46785">
    <property type="entry name" value="Winged helix' DNA-binding domain"/>
    <property type="match status" value="1"/>
</dbReference>
<keyword evidence="2" id="KW-0238">DNA-binding</keyword>
<evidence type="ECO:0000313" key="6">
    <source>
        <dbReference type="Proteomes" id="UP000624703"/>
    </source>
</evidence>
<dbReference type="CDD" id="cd00090">
    <property type="entry name" value="HTH_ARSR"/>
    <property type="match status" value="1"/>
</dbReference>
<dbReference type="PANTHER" id="PTHR43132">
    <property type="entry name" value="ARSENICAL RESISTANCE OPERON REPRESSOR ARSR-RELATED"/>
    <property type="match status" value="1"/>
</dbReference>
<dbReference type="EMBL" id="JAENIM010000045">
    <property type="protein sequence ID" value="MBK1792362.1"/>
    <property type="molecule type" value="Genomic_DNA"/>
</dbReference>
<dbReference type="PANTHER" id="PTHR43132:SF6">
    <property type="entry name" value="HTH-TYPE TRANSCRIPTIONAL REPRESSOR CZRA"/>
    <property type="match status" value="1"/>
</dbReference>
<dbReference type="Gene3D" id="1.10.10.10">
    <property type="entry name" value="Winged helix-like DNA-binding domain superfamily/Winged helix DNA-binding domain"/>
    <property type="match status" value="1"/>
</dbReference>
<dbReference type="InterPro" id="IPR001845">
    <property type="entry name" value="HTH_ArsR_DNA-bd_dom"/>
</dbReference>
<reference evidence="5" key="1">
    <citation type="submission" date="2021-01" db="EMBL/GenBank/DDBJ databases">
        <title>Modified the classification status of verrucomicrobia.</title>
        <authorList>
            <person name="Feng X."/>
        </authorList>
    </citation>
    <scope>NUCLEOTIDE SEQUENCE</scope>
    <source>
        <strain evidence="5">_KCTC 22039</strain>
    </source>
</reference>
<accession>A0A8J7MFS3</accession>
<dbReference type="InterPro" id="IPR036390">
    <property type="entry name" value="WH_DNA-bd_sf"/>
</dbReference>
<gene>
    <name evidence="5" type="ORF">JIN82_14455</name>
</gene>
<organism evidence="5 6">
    <name type="scientific">Persicirhabdus sediminis</name>
    <dbReference type="NCBI Taxonomy" id="454144"/>
    <lineage>
        <taxon>Bacteria</taxon>
        <taxon>Pseudomonadati</taxon>
        <taxon>Verrucomicrobiota</taxon>
        <taxon>Verrucomicrobiia</taxon>
        <taxon>Verrucomicrobiales</taxon>
        <taxon>Verrucomicrobiaceae</taxon>
        <taxon>Persicirhabdus</taxon>
    </lineage>
</organism>
<dbReference type="RefSeq" id="WP_200312376.1">
    <property type="nucleotide sequence ID" value="NZ_JAENIM010000045.1"/>
</dbReference>
<dbReference type="SMART" id="SM00418">
    <property type="entry name" value="HTH_ARSR"/>
    <property type="match status" value="1"/>
</dbReference>
<dbReference type="PROSITE" id="PS50987">
    <property type="entry name" value="HTH_ARSR_2"/>
    <property type="match status" value="1"/>
</dbReference>
<evidence type="ECO:0000256" key="3">
    <source>
        <dbReference type="ARBA" id="ARBA00023163"/>
    </source>
</evidence>
<dbReference type="InterPro" id="IPR011991">
    <property type="entry name" value="ArsR-like_HTH"/>
</dbReference>
<comment type="caution">
    <text evidence="5">The sequence shown here is derived from an EMBL/GenBank/DDBJ whole genome shotgun (WGS) entry which is preliminary data.</text>
</comment>
<keyword evidence="1" id="KW-0805">Transcription regulation</keyword>
<dbReference type="NCBIfam" id="NF033788">
    <property type="entry name" value="HTH_metalloreg"/>
    <property type="match status" value="1"/>
</dbReference>
<dbReference type="AlphaFoldDB" id="A0A8J7MFS3"/>
<evidence type="ECO:0000256" key="2">
    <source>
        <dbReference type="ARBA" id="ARBA00023125"/>
    </source>
</evidence>
<dbReference type="Pfam" id="PF01022">
    <property type="entry name" value="HTH_5"/>
    <property type="match status" value="1"/>
</dbReference>
<dbReference type="PRINTS" id="PR00778">
    <property type="entry name" value="HTHARSR"/>
</dbReference>
<evidence type="ECO:0000259" key="4">
    <source>
        <dbReference type="PROSITE" id="PS50987"/>
    </source>
</evidence>